<evidence type="ECO:0000256" key="4">
    <source>
        <dbReference type="ARBA" id="ARBA00022827"/>
    </source>
</evidence>
<dbReference type="SUPFAM" id="SSF56645">
    <property type="entry name" value="Acyl-CoA dehydrogenase NM domain-like"/>
    <property type="match status" value="1"/>
</dbReference>
<evidence type="ECO:0000259" key="11">
    <source>
        <dbReference type="Pfam" id="PF00441"/>
    </source>
</evidence>
<feature type="domain" description="Acetyl-CoA dehydrogenase-like C-terminal" evidence="14">
    <location>
        <begin position="473"/>
        <end position="595"/>
    </location>
</feature>
<dbReference type="Gene3D" id="1.10.540.10">
    <property type="entry name" value="Acyl-CoA dehydrogenase/oxidase, N-terminal domain"/>
    <property type="match status" value="1"/>
</dbReference>
<evidence type="ECO:0000256" key="3">
    <source>
        <dbReference type="ARBA" id="ARBA00022630"/>
    </source>
</evidence>
<evidence type="ECO:0000256" key="10">
    <source>
        <dbReference type="RuleBase" id="RU362125"/>
    </source>
</evidence>
<dbReference type="Gene3D" id="2.40.110.10">
    <property type="entry name" value="Butyryl-CoA Dehydrogenase, subunit A, domain 2"/>
    <property type="match status" value="1"/>
</dbReference>
<keyword evidence="3 10" id="KW-0285">Flavoprotein</keyword>
<dbReference type="EC" id="1.3.99.41" evidence="8"/>
<dbReference type="InterPro" id="IPR046373">
    <property type="entry name" value="Acyl-CoA_Oxase/DH_mid-dom_sf"/>
</dbReference>
<evidence type="ECO:0000256" key="9">
    <source>
        <dbReference type="ARBA" id="ARBA00069043"/>
    </source>
</evidence>
<feature type="domain" description="Acyl-CoA dehydrogenase/oxidase N-terminal" evidence="13">
    <location>
        <begin position="77"/>
        <end position="157"/>
    </location>
</feature>
<dbReference type="GO" id="GO:0016627">
    <property type="term" value="F:oxidoreductase activity, acting on the CH-CH group of donors"/>
    <property type="evidence" value="ECO:0007669"/>
    <property type="project" value="InterPro"/>
</dbReference>
<dbReference type="InterPro" id="IPR009100">
    <property type="entry name" value="AcylCoA_DH/oxidase_NM_dom_sf"/>
</dbReference>
<comment type="catalytic activity">
    <reaction evidence="6">
        <text>3-(methylsulfanyl)propanoyl-CoA + oxidized [electron-transfer flavoprotein] + H(+) = 3-(methylsulfanyl)acryloyl-CoA + reduced [electron-transfer flavoprotein]</text>
        <dbReference type="Rhea" id="RHEA:52612"/>
        <dbReference type="Rhea" id="RHEA-COMP:10685"/>
        <dbReference type="Rhea" id="RHEA-COMP:10686"/>
        <dbReference type="ChEBI" id="CHEBI:15378"/>
        <dbReference type="ChEBI" id="CHEBI:57692"/>
        <dbReference type="ChEBI" id="CHEBI:58307"/>
        <dbReference type="ChEBI" id="CHEBI:82815"/>
        <dbReference type="ChEBI" id="CHEBI:84994"/>
        <dbReference type="EC" id="1.3.99.41"/>
    </reaction>
    <physiologicalReaction direction="left-to-right" evidence="6">
        <dbReference type="Rhea" id="RHEA:52613"/>
    </physiologicalReaction>
</comment>
<dbReference type="InterPro" id="IPR037069">
    <property type="entry name" value="AcylCoA_DH/ox_N_sf"/>
</dbReference>
<evidence type="ECO:0000256" key="2">
    <source>
        <dbReference type="ARBA" id="ARBA00009347"/>
    </source>
</evidence>
<dbReference type="Pfam" id="PF02771">
    <property type="entry name" value="Acyl-CoA_dh_N"/>
    <property type="match status" value="1"/>
</dbReference>
<dbReference type="PANTHER" id="PTHR42803">
    <property type="entry name" value="ACYL-COA DEHYDROGENASE"/>
    <property type="match status" value="1"/>
</dbReference>
<dbReference type="OrthoDB" id="5510711at2"/>
<keyword evidence="5 10" id="KW-0560">Oxidoreductase</keyword>
<comment type="function">
    <text evidence="7">Involved in the assimilation of dimethylsulphoniopropionate (DMSP), an important compound in the fixation of carbon in marine phytoplankton, by mediating the conversion of 3-(methylthio)propanoyl-CoA (MMPA-CoA) to 3-(methylthio)acryloyl-CoA (MTA-CoA).</text>
</comment>
<evidence type="ECO:0000256" key="7">
    <source>
        <dbReference type="ARBA" id="ARBA00058683"/>
    </source>
</evidence>
<dbReference type="Gene3D" id="1.20.140.10">
    <property type="entry name" value="Butyryl-CoA Dehydrogenase, subunit A, domain 3"/>
    <property type="match status" value="1"/>
</dbReference>
<dbReference type="FunFam" id="2.40.110.10:FF:000031">
    <property type="entry name" value="Acyl-CoA dehydrogenase, putative"/>
    <property type="match status" value="1"/>
</dbReference>
<dbReference type="Pfam" id="PF00441">
    <property type="entry name" value="Acyl-CoA_dh_1"/>
    <property type="match status" value="1"/>
</dbReference>
<dbReference type="SUPFAM" id="SSF47203">
    <property type="entry name" value="Acyl-CoA dehydrogenase C-terminal domain-like"/>
    <property type="match status" value="1"/>
</dbReference>
<evidence type="ECO:0000256" key="5">
    <source>
        <dbReference type="ARBA" id="ARBA00023002"/>
    </source>
</evidence>
<dbReference type="InterPro" id="IPR009075">
    <property type="entry name" value="AcylCo_DH/oxidase_C"/>
</dbReference>
<dbReference type="Pfam" id="PF12806">
    <property type="entry name" value="Acyl-CoA_dh_C"/>
    <property type="match status" value="1"/>
</dbReference>
<dbReference type="PANTHER" id="PTHR42803:SF1">
    <property type="entry name" value="BROAD-SPECIFICITY LINEAR ACYL-COA DEHYDROGENASE FADE5"/>
    <property type="match status" value="1"/>
</dbReference>
<evidence type="ECO:0000259" key="12">
    <source>
        <dbReference type="Pfam" id="PF02770"/>
    </source>
</evidence>
<dbReference type="InterPro" id="IPR013786">
    <property type="entry name" value="AcylCoA_DH/ox_N"/>
</dbReference>
<dbReference type="RefSeq" id="WP_093153164.1">
    <property type="nucleotide sequence ID" value="NZ_FNBW01000014.1"/>
</dbReference>
<name>A0A8G2BL03_9PROT</name>
<dbReference type="InterPro" id="IPR025878">
    <property type="entry name" value="Acyl-CoA_dh-like_C_dom"/>
</dbReference>
<keyword evidence="16" id="KW-1185">Reference proteome</keyword>
<dbReference type="Pfam" id="PF02770">
    <property type="entry name" value="Acyl-CoA_dh_M"/>
    <property type="match status" value="1"/>
</dbReference>
<comment type="caution">
    <text evidence="15">The sequence shown here is derived from an EMBL/GenBank/DDBJ whole genome shotgun (WGS) entry which is preliminary data.</text>
</comment>
<protein>
    <recommendedName>
        <fullName evidence="9">3-methylmercaptopropionyl-CoA dehydrogenase</fullName>
        <ecNumber evidence="8">1.3.99.41</ecNumber>
    </recommendedName>
</protein>
<dbReference type="InterPro" id="IPR052166">
    <property type="entry name" value="Diverse_Acyl-CoA_DH"/>
</dbReference>
<reference evidence="15 16" key="1">
    <citation type="submission" date="2016-10" db="EMBL/GenBank/DDBJ databases">
        <authorList>
            <person name="Varghese N."/>
            <person name="Submissions S."/>
        </authorList>
    </citation>
    <scope>NUCLEOTIDE SEQUENCE [LARGE SCALE GENOMIC DNA]</scope>
    <source>
        <strain evidence="15 16">DSM 18839</strain>
    </source>
</reference>
<keyword evidence="4 10" id="KW-0274">FAD</keyword>
<dbReference type="EMBL" id="FNBW01000014">
    <property type="protein sequence ID" value="SDG31735.1"/>
    <property type="molecule type" value="Genomic_DNA"/>
</dbReference>
<proteinExistence type="inferred from homology"/>
<evidence type="ECO:0000259" key="14">
    <source>
        <dbReference type="Pfam" id="PF12806"/>
    </source>
</evidence>
<feature type="domain" description="Acyl-CoA dehydrogenase/oxidase C-terminal" evidence="11">
    <location>
        <begin position="284"/>
        <end position="448"/>
    </location>
</feature>
<evidence type="ECO:0000256" key="1">
    <source>
        <dbReference type="ARBA" id="ARBA00001974"/>
    </source>
</evidence>
<organism evidence="15 16">
    <name type="scientific">Thalassobaculum litoreum DSM 18839</name>
    <dbReference type="NCBI Taxonomy" id="1123362"/>
    <lineage>
        <taxon>Bacteria</taxon>
        <taxon>Pseudomonadati</taxon>
        <taxon>Pseudomonadota</taxon>
        <taxon>Alphaproteobacteria</taxon>
        <taxon>Rhodospirillales</taxon>
        <taxon>Thalassobaculaceae</taxon>
        <taxon>Thalassobaculum</taxon>
    </lineage>
</organism>
<evidence type="ECO:0000256" key="8">
    <source>
        <dbReference type="ARBA" id="ARBA00066694"/>
    </source>
</evidence>
<dbReference type="InterPro" id="IPR006091">
    <property type="entry name" value="Acyl-CoA_Oxase/DH_mid-dom"/>
</dbReference>
<sequence>MSPYAAPLRDMRFVLNDVVGLGRITALPGLDGTDPDLVSQILEEGGKLAGDVLAPLNSVGDKYPPTLENGVVRTPNGFPDAYRQFAEGGWNGAPFEEEYGGMGLPWLVSTALQEMWQGANLAFGLCPLLTQAAIDALREVGSDEQKALYLPKLVSGEWTGTMNLTEPQAGTDLGAIRTKAEKQDDGSYRLRGQKIYITWGDHDCTANIIHLVLARSPDGVAGTKGLSLYIVPKFIPDADGNPGTRNDVRPVGLEHKLGIHASPTCVMAYGEDEGAVGWLVGEENRGIEYMFIMMNNARLAVGLQGVAIAERAYQQAVDYARNRVQGRAISGFSGGVTIINHPDVRRMLMTMKAQIEAMRGLVYDTAAAIDTADRHGDKDIAAAAQRRVDLLIPVAKAWCTDTAVEICSTNIQVHGGMGFIEETGAAQHHRDARILPIYEGANGVQALDLVGRKVARDGGAAMGELLADIDMTLSELSEHAAGDTTLHAMHRHLSTGRKALAEATDWVVATMPGDPAAAASPSAVFLKLFGLVAGGWLMARSGLAARRLLSEGGDVDARYLEAKLVTVRHYADHVLAQAPSLLDTITAGGETVMALAEDQF</sequence>
<dbReference type="Proteomes" id="UP000198615">
    <property type="component" value="Unassembled WGS sequence"/>
</dbReference>
<dbReference type="AlphaFoldDB" id="A0A8G2BL03"/>
<evidence type="ECO:0000313" key="16">
    <source>
        <dbReference type="Proteomes" id="UP000198615"/>
    </source>
</evidence>
<accession>A0A8G2BL03</accession>
<comment type="similarity">
    <text evidence="2 10">Belongs to the acyl-CoA dehydrogenase family.</text>
</comment>
<gene>
    <name evidence="15" type="ORF">SAMN05660686_04014</name>
</gene>
<evidence type="ECO:0000259" key="13">
    <source>
        <dbReference type="Pfam" id="PF02771"/>
    </source>
</evidence>
<dbReference type="GO" id="GO:0050660">
    <property type="term" value="F:flavin adenine dinucleotide binding"/>
    <property type="evidence" value="ECO:0007669"/>
    <property type="project" value="InterPro"/>
</dbReference>
<dbReference type="InterPro" id="IPR036250">
    <property type="entry name" value="AcylCo_DH-like_C"/>
</dbReference>
<evidence type="ECO:0000313" key="15">
    <source>
        <dbReference type="EMBL" id="SDG31735.1"/>
    </source>
</evidence>
<feature type="domain" description="Acyl-CoA oxidase/dehydrogenase middle" evidence="12">
    <location>
        <begin position="162"/>
        <end position="265"/>
    </location>
</feature>
<comment type="cofactor">
    <cofactor evidence="1 10">
        <name>FAD</name>
        <dbReference type="ChEBI" id="CHEBI:57692"/>
    </cofactor>
</comment>
<evidence type="ECO:0000256" key="6">
    <source>
        <dbReference type="ARBA" id="ARBA00051388"/>
    </source>
</evidence>